<name>A0A834T1R5_9FABA</name>
<dbReference type="OrthoDB" id="525163at2759"/>
<dbReference type="AlphaFoldDB" id="A0A834T1R5"/>
<keyword evidence="3" id="KW-1185">Reference proteome</keyword>
<dbReference type="PANTHER" id="PTHR34687">
    <property type="entry name" value="CHAPERONE PROTEIN DNAJ-LIKE PROTEIN"/>
    <property type="match status" value="1"/>
</dbReference>
<evidence type="ECO:0000313" key="3">
    <source>
        <dbReference type="Proteomes" id="UP000634136"/>
    </source>
</evidence>
<dbReference type="InterPro" id="IPR036410">
    <property type="entry name" value="HSP_DnaJ_Cys-rich_dom_sf"/>
</dbReference>
<feature type="signal peptide" evidence="1">
    <location>
        <begin position="1"/>
        <end position="27"/>
    </location>
</feature>
<feature type="chain" id="PRO_5032747785" evidence="1">
    <location>
        <begin position="28"/>
        <end position="98"/>
    </location>
</feature>
<keyword evidence="1" id="KW-0732">Signal</keyword>
<keyword evidence="2" id="KW-0346">Stress response</keyword>
<gene>
    <name evidence="2" type="ORF">G2W53_034574</name>
</gene>
<reference evidence="2" key="1">
    <citation type="submission" date="2020-09" db="EMBL/GenBank/DDBJ databases">
        <title>Genome-Enabled Discovery of Anthraquinone Biosynthesis in Senna tora.</title>
        <authorList>
            <person name="Kang S.-H."/>
            <person name="Pandey R.P."/>
            <person name="Lee C.-M."/>
            <person name="Sim J.-S."/>
            <person name="Jeong J.-T."/>
            <person name="Choi B.-S."/>
            <person name="Jung M."/>
            <person name="Ginzburg D."/>
            <person name="Zhao K."/>
            <person name="Won S.Y."/>
            <person name="Oh T.-J."/>
            <person name="Yu Y."/>
            <person name="Kim N.-H."/>
            <person name="Lee O.R."/>
            <person name="Lee T.-H."/>
            <person name="Bashyal P."/>
            <person name="Kim T.-S."/>
            <person name="Lee W.-H."/>
            <person name="Kawkins C."/>
            <person name="Kim C.-K."/>
            <person name="Kim J.S."/>
            <person name="Ahn B.O."/>
            <person name="Rhee S.Y."/>
            <person name="Sohng J.K."/>
        </authorList>
    </citation>
    <scope>NUCLEOTIDE SEQUENCE</scope>
    <source>
        <tissue evidence="2">Leaf</tissue>
    </source>
</reference>
<evidence type="ECO:0000256" key="1">
    <source>
        <dbReference type="SAM" id="SignalP"/>
    </source>
</evidence>
<comment type="caution">
    <text evidence="2">The sequence shown here is derived from an EMBL/GenBank/DDBJ whole genome shotgun (WGS) entry which is preliminary data.</text>
</comment>
<dbReference type="PANTHER" id="PTHR34687:SF1">
    <property type="entry name" value="CHAPERONE PROTEIN DNAJ-LIKE PROTEIN"/>
    <property type="match status" value="1"/>
</dbReference>
<dbReference type="EMBL" id="JAAIUW010000010">
    <property type="protein sequence ID" value="KAF7813598.1"/>
    <property type="molecule type" value="Genomic_DNA"/>
</dbReference>
<dbReference type="SUPFAM" id="SSF57938">
    <property type="entry name" value="DnaJ/Hsp40 cysteine-rich domain"/>
    <property type="match status" value="1"/>
</dbReference>
<evidence type="ECO:0000313" key="2">
    <source>
        <dbReference type="EMBL" id="KAF7813598.1"/>
    </source>
</evidence>
<dbReference type="Proteomes" id="UP000634136">
    <property type="component" value="Unassembled WGS sequence"/>
</dbReference>
<protein>
    <submittedName>
        <fullName evidence="2">Heat shock protein DnaJ</fullName>
    </submittedName>
</protein>
<sequence>MGPIVLTQLATGLGVLAGAVLVKSVMDQKPMAGPFTRCPTCNGTGRVSCLCSRWSDRDIGCRTCSGSGRMICTSCGGSGTGRPLPAKLIVRPPNRPVS</sequence>
<organism evidence="2 3">
    <name type="scientific">Senna tora</name>
    <dbReference type="NCBI Taxonomy" id="362788"/>
    <lineage>
        <taxon>Eukaryota</taxon>
        <taxon>Viridiplantae</taxon>
        <taxon>Streptophyta</taxon>
        <taxon>Embryophyta</taxon>
        <taxon>Tracheophyta</taxon>
        <taxon>Spermatophyta</taxon>
        <taxon>Magnoliopsida</taxon>
        <taxon>eudicotyledons</taxon>
        <taxon>Gunneridae</taxon>
        <taxon>Pentapetalae</taxon>
        <taxon>rosids</taxon>
        <taxon>fabids</taxon>
        <taxon>Fabales</taxon>
        <taxon>Fabaceae</taxon>
        <taxon>Caesalpinioideae</taxon>
        <taxon>Cassia clade</taxon>
        <taxon>Senna</taxon>
    </lineage>
</organism>
<proteinExistence type="predicted"/>
<accession>A0A834T1R5</accession>